<sequence length="1096" mass="122255">MAKKKLRTFRSIGISVGYTDRAGLDNNSAAEGRWCRTAKRDAILCRLPTSDRAAEISRCRSADRRLIRHSNVNHPPSFFTQRVKYTDTVAGDALLLLLLNRCCLRRNRRRRRLFRYSPGDSFVSEIDSTPMAANNYFGFTHGGTQYATATGYQPPPQAGYAVPPATYTTPRAAATAYDVASYQTAAATQSAYAKAAYNSAAYDTRQNAYAQQAYPTQPQYAPYQAVTTYTTGVVPKKQCQANAAAYATSSAMQQKVTYPIQSAAVTPNQTTNKAPAVPGYEAVYSNTNFPTQNQNQIRPNNAQKRQNWFKKSTTGFSGGAKGGNRIGFASRSQEIHYCEVCRISCAGTQTYKEHLDGQKHKKREANSKLSTVNVNKPSNNPATKVFHCDLCDISCTGADSYAAHLRGSKHQKVHNLHTKLGKPIPPPSTETVVVSKSATPKVNFIAAGKLGTVIPKIEQPNVSPVVTVKTETKSLPPVITPIITGETDVLLVGMEYIEEIKDETGKMVSFNCKLCECKFNDPNAKEMHMKGRRHRLSYKKKVDPSLIVELKPSWFEARRMQKDKQHDGPRVRDDRSNFWADRFMDMEDRYSWEDRRRYQEEVEYYDWYRSIGPRNMSMGPQPLFAPPSMIGPRPPPPHMMKFGLGMRPQMHNSMRRYDTVDDKHIMAKHSSLFPKQNSLKTLQKAISDTEKALKLAAEDLVKTVPEVVAPVPETEVSENTEVKKEQTKKATTAKEDGRDGSMFTFTTEKDDTKIIKKMTGSMRVGALSKGLLLVNENEVDLVIICSVPPTVSLLNSVVTILPEKLKIVAKDDTYTVNKNEEKAKLTVEIISDEEKYVVNVTFTSPSIREAILSAAEGESQQTEPVAIVPGEHVLDKTKCLEALAAIRHAKWFQARLAIIANGPLIIRILKDFIMRESKWHPFTSWMLELFVERVLTSAFPPNSLNAAAGLSPAESLRRFLESIASGALLPGATGIHLVDPCEKDPVDALAPLTVQQREDITLSAQNALRLLTFRQVNKVLGMEMLPIKQQRFTRKRRREGSTSEGNETEDVGENKKKDKKEDDSISQNQTNDTIDTADEISNGVVAKMETEKIDTK</sequence>
<dbReference type="SMART" id="SM00355">
    <property type="entry name" value="ZnF_C2H2"/>
    <property type="match status" value="3"/>
</dbReference>
<name>A0AAV0X9L3_9HEMI</name>
<dbReference type="InterPro" id="IPR022755">
    <property type="entry name" value="Znf_C2H2_jaz"/>
</dbReference>
<dbReference type="InterPro" id="IPR043519">
    <property type="entry name" value="NT_sf"/>
</dbReference>
<evidence type="ECO:0000259" key="5">
    <source>
        <dbReference type="PROSITE" id="PS51703"/>
    </source>
</evidence>
<dbReference type="Gene3D" id="1.10.1410.40">
    <property type="match status" value="1"/>
</dbReference>
<dbReference type="EMBL" id="CARXXK010000004">
    <property type="protein sequence ID" value="CAI6364573.1"/>
    <property type="molecule type" value="Genomic_DNA"/>
</dbReference>
<evidence type="ECO:0000256" key="1">
    <source>
        <dbReference type="ARBA" id="ARBA00022723"/>
    </source>
</evidence>
<evidence type="ECO:0000256" key="4">
    <source>
        <dbReference type="SAM" id="MobiDB-lite"/>
    </source>
</evidence>
<keyword evidence="2" id="KW-0863">Zinc-finger</keyword>
<dbReference type="FunFam" id="3.30.160.60:FF:000210">
    <property type="entry name" value="Zinc finger RNA-binding protein 2"/>
    <property type="match status" value="1"/>
</dbReference>
<keyword evidence="3" id="KW-0862">Zinc</keyword>
<feature type="compositionally biased region" description="Basic and acidic residues" evidence="4">
    <location>
        <begin position="720"/>
        <end position="739"/>
    </location>
</feature>
<dbReference type="GO" id="GO:0071011">
    <property type="term" value="C:precatalytic spliceosome"/>
    <property type="evidence" value="ECO:0007669"/>
    <property type="project" value="TreeGrafter"/>
</dbReference>
<dbReference type="InterPro" id="IPR036236">
    <property type="entry name" value="Znf_C2H2_sf"/>
</dbReference>
<dbReference type="InterPro" id="IPR049402">
    <property type="entry name" value="DZF_dom_C"/>
</dbReference>
<feature type="compositionally biased region" description="Polar residues" evidence="4">
    <location>
        <begin position="1065"/>
        <end position="1074"/>
    </location>
</feature>
<dbReference type="Gene3D" id="3.30.460.10">
    <property type="entry name" value="Beta Polymerase, domain 2"/>
    <property type="match status" value="1"/>
</dbReference>
<dbReference type="SMART" id="SM00572">
    <property type="entry name" value="DZF"/>
    <property type="match status" value="1"/>
</dbReference>
<dbReference type="SUPFAM" id="SSF57667">
    <property type="entry name" value="beta-beta-alpha zinc fingers"/>
    <property type="match status" value="3"/>
</dbReference>
<feature type="compositionally biased region" description="Basic and acidic residues" evidence="4">
    <location>
        <begin position="1052"/>
        <end position="1063"/>
    </location>
</feature>
<dbReference type="Proteomes" id="UP001160148">
    <property type="component" value="Unassembled WGS sequence"/>
</dbReference>
<accession>A0AAV0X9L3</accession>
<dbReference type="InterPro" id="IPR006561">
    <property type="entry name" value="DZF_dom"/>
</dbReference>
<dbReference type="Pfam" id="PF20965">
    <property type="entry name" value="DZF_C"/>
    <property type="match status" value="1"/>
</dbReference>
<dbReference type="FunFam" id="1.10.1410.40:FF:000001">
    <property type="entry name" value="interleukin enhancer-binding factor 3 isoform X1"/>
    <property type="match status" value="1"/>
</dbReference>
<dbReference type="PANTHER" id="PTHR45762:SF3">
    <property type="entry name" value="ZINC-FINGER PROTEIN AT 72D, ISOFORM B"/>
    <property type="match status" value="1"/>
</dbReference>
<dbReference type="PROSITE" id="PS51703">
    <property type="entry name" value="DZF"/>
    <property type="match status" value="1"/>
</dbReference>
<dbReference type="InterPro" id="IPR003604">
    <property type="entry name" value="Matrin/U1-like-C_Znf_C2H2"/>
</dbReference>
<feature type="region of interest" description="Disordered" evidence="4">
    <location>
        <begin position="1031"/>
        <end position="1096"/>
    </location>
</feature>
<dbReference type="InterPro" id="IPR013087">
    <property type="entry name" value="Znf_C2H2_type"/>
</dbReference>
<comment type="caution">
    <text evidence="6">The sequence shown here is derived from an EMBL/GenBank/DDBJ whole genome shotgun (WGS) entry which is preliminary data.</text>
</comment>
<dbReference type="InterPro" id="IPR049401">
    <property type="entry name" value="DZF_dom_N"/>
</dbReference>
<evidence type="ECO:0000256" key="2">
    <source>
        <dbReference type="ARBA" id="ARBA00022771"/>
    </source>
</evidence>
<protein>
    <recommendedName>
        <fullName evidence="5">DZF domain-containing protein</fullName>
    </recommendedName>
</protein>
<dbReference type="GO" id="GO:0003727">
    <property type="term" value="F:single-stranded RNA binding"/>
    <property type="evidence" value="ECO:0007669"/>
    <property type="project" value="TreeGrafter"/>
</dbReference>
<dbReference type="Pfam" id="PF12171">
    <property type="entry name" value="zf-C2H2_jaz"/>
    <property type="match status" value="1"/>
</dbReference>
<dbReference type="GO" id="GO:0003725">
    <property type="term" value="F:double-stranded RNA binding"/>
    <property type="evidence" value="ECO:0007669"/>
    <property type="project" value="TreeGrafter"/>
</dbReference>
<dbReference type="PANTHER" id="PTHR45762">
    <property type="entry name" value="ZINC FINGER RNA-BINDING PROTEIN"/>
    <property type="match status" value="1"/>
</dbReference>
<evidence type="ECO:0000313" key="6">
    <source>
        <dbReference type="EMBL" id="CAI6364573.1"/>
    </source>
</evidence>
<reference evidence="6 7" key="1">
    <citation type="submission" date="2023-01" db="EMBL/GenBank/DDBJ databases">
        <authorList>
            <person name="Whitehead M."/>
        </authorList>
    </citation>
    <scope>NUCLEOTIDE SEQUENCE [LARGE SCALE GENOMIC DNA]</scope>
</reference>
<organism evidence="6 7">
    <name type="scientific">Macrosiphum euphorbiae</name>
    <name type="common">potato aphid</name>
    <dbReference type="NCBI Taxonomy" id="13131"/>
    <lineage>
        <taxon>Eukaryota</taxon>
        <taxon>Metazoa</taxon>
        <taxon>Ecdysozoa</taxon>
        <taxon>Arthropoda</taxon>
        <taxon>Hexapoda</taxon>
        <taxon>Insecta</taxon>
        <taxon>Pterygota</taxon>
        <taxon>Neoptera</taxon>
        <taxon>Paraneoptera</taxon>
        <taxon>Hemiptera</taxon>
        <taxon>Sternorrhyncha</taxon>
        <taxon>Aphidomorpha</taxon>
        <taxon>Aphidoidea</taxon>
        <taxon>Aphididae</taxon>
        <taxon>Macrosiphini</taxon>
        <taxon>Macrosiphum</taxon>
    </lineage>
</organism>
<proteinExistence type="predicted"/>
<dbReference type="SMART" id="SM00451">
    <property type="entry name" value="ZnF_U1"/>
    <property type="match status" value="3"/>
</dbReference>
<gene>
    <name evidence="6" type="ORF">MEUPH1_LOCUS19381</name>
</gene>
<evidence type="ECO:0000256" key="3">
    <source>
        <dbReference type="ARBA" id="ARBA00022833"/>
    </source>
</evidence>
<dbReference type="PROSITE" id="PS00028">
    <property type="entry name" value="ZINC_FINGER_C2H2_1"/>
    <property type="match status" value="1"/>
</dbReference>
<dbReference type="FunFam" id="3.30.160.60:FF:002080">
    <property type="entry name" value="Zinc finger RNA-binding protein"/>
    <property type="match status" value="1"/>
</dbReference>
<dbReference type="Pfam" id="PF12874">
    <property type="entry name" value="zf-met"/>
    <property type="match status" value="2"/>
</dbReference>
<dbReference type="AlphaFoldDB" id="A0AAV0X9L3"/>
<dbReference type="GO" id="GO:0008270">
    <property type="term" value="F:zinc ion binding"/>
    <property type="evidence" value="ECO:0007669"/>
    <property type="project" value="UniProtKB-KW"/>
</dbReference>
<dbReference type="Pfam" id="PF07528">
    <property type="entry name" value="DZF_N"/>
    <property type="match status" value="1"/>
</dbReference>
<evidence type="ECO:0000313" key="7">
    <source>
        <dbReference type="Proteomes" id="UP001160148"/>
    </source>
</evidence>
<feature type="domain" description="DZF" evidence="5">
    <location>
        <begin position="647"/>
        <end position="1064"/>
    </location>
</feature>
<keyword evidence="1" id="KW-0479">Metal-binding</keyword>
<keyword evidence="7" id="KW-1185">Reference proteome</keyword>
<dbReference type="Gene3D" id="3.30.160.60">
    <property type="entry name" value="Classic Zinc Finger"/>
    <property type="match status" value="3"/>
</dbReference>
<feature type="region of interest" description="Disordered" evidence="4">
    <location>
        <begin position="714"/>
        <end position="743"/>
    </location>
</feature>